<proteinExistence type="predicted"/>
<dbReference type="Proteomes" id="UP001418222">
    <property type="component" value="Unassembled WGS sequence"/>
</dbReference>
<keyword evidence="7" id="KW-1185">Reference proteome</keyword>
<dbReference type="PANTHER" id="PTHR45958:SF11">
    <property type="entry name" value="RING-TYPE E3 UBIQUITIN TRANSFERASE"/>
    <property type="match status" value="1"/>
</dbReference>
<gene>
    <name evidence="6" type="ORF">KSP39_PZI011168</name>
</gene>
<feature type="domain" description="U-box" evidence="5">
    <location>
        <begin position="248"/>
        <end position="314"/>
    </location>
</feature>
<organism evidence="6 7">
    <name type="scientific">Platanthera zijinensis</name>
    <dbReference type="NCBI Taxonomy" id="2320716"/>
    <lineage>
        <taxon>Eukaryota</taxon>
        <taxon>Viridiplantae</taxon>
        <taxon>Streptophyta</taxon>
        <taxon>Embryophyta</taxon>
        <taxon>Tracheophyta</taxon>
        <taxon>Spermatophyta</taxon>
        <taxon>Magnoliopsida</taxon>
        <taxon>Liliopsida</taxon>
        <taxon>Asparagales</taxon>
        <taxon>Orchidaceae</taxon>
        <taxon>Orchidoideae</taxon>
        <taxon>Orchideae</taxon>
        <taxon>Orchidinae</taxon>
        <taxon>Platanthera</taxon>
    </lineage>
</organism>
<evidence type="ECO:0000256" key="3">
    <source>
        <dbReference type="ARBA" id="ARBA00012483"/>
    </source>
</evidence>
<comment type="catalytic activity">
    <reaction evidence="1">
        <text>S-ubiquitinyl-[E2 ubiquitin-conjugating enzyme]-L-cysteine + [acceptor protein]-L-lysine = [E2 ubiquitin-conjugating enzyme]-L-cysteine + N(6)-ubiquitinyl-[acceptor protein]-L-lysine.</text>
        <dbReference type="EC" id="2.3.2.27"/>
    </reaction>
</comment>
<dbReference type="InterPro" id="IPR013083">
    <property type="entry name" value="Znf_RING/FYVE/PHD"/>
</dbReference>
<evidence type="ECO:0000256" key="1">
    <source>
        <dbReference type="ARBA" id="ARBA00000900"/>
    </source>
</evidence>
<dbReference type="InterPro" id="IPR003613">
    <property type="entry name" value="Ubox_domain"/>
</dbReference>
<dbReference type="InterPro" id="IPR016024">
    <property type="entry name" value="ARM-type_fold"/>
</dbReference>
<dbReference type="SUPFAM" id="SSF48371">
    <property type="entry name" value="ARM repeat"/>
    <property type="match status" value="2"/>
</dbReference>
<dbReference type="SMART" id="SM00504">
    <property type="entry name" value="Ubox"/>
    <property type="match status" value="1"/>
</dbReference>
<evidence type="ECO:0000313" key="7">
    <source>
        <dbReference type="Proteomes" id="UP001418222"/>
    </source>
</evidence>
<dbReference type="GO" id="GO:0016567">
    <property type="term" value="P:protein ubiquitination"/>
    <property type="evidence" value="ECO:0007669"/>
    <property type="project" value="InterPro"/>
</dbReference>
<evidence type="ECO:0000259" key="5">
    <source>
        <dbReference type="SMART" id="SM00504"/>
    </source>
</evidence>
<dbReference type="AlphaFoldDB" id="A0AAP0BGL0"/>
<dbReference type="InterPro" id="IPR052608">
    <property type="entry name" value="U-box_domain_protein"/>
</dbReference>
<evidence type="ECO:0000313" key="6">
    <source>
        <dbReference type="EMBL" id="KAK8938693.1"/>
    </source>
</evidence>
<dbReference type="InterPro" id="IPR011989">
    <property type="entry name" value="ARM-like"/>
</dbReference>
<accession>A0AAP0BGL0</accession>
<protein>
    <recommendedName>
        <fullName evidence="3">RING-type E3 ubiquitin transferase</fullName>
        <ecNumber evidence="3">2.3.2.27</ecNumber>
    </recommendedName>
</protein>
<keyword evidence="4" id="KW-0808">Transferase</keyword>
<dbReference type="Gene3D" id="3.30.40.10">
    <property type="entry name" value="Zinc/RING finger domain, C3HC4 (zinc finger)"/>
    <property type="match status" value="1"/>
</dbReference>
<dbReference type="PANTHER" id="PTHR45958">
    <property type="entry name" value="RING-TYPE E3 UBIQUITIN TRANSFERASE"/>
    <property type="match status" value="1"/>
</dbReference>
<reference evidence="6 7" key="1">
    <citation type="journal article" date="2022" name="Nat. Plants">
        <title>Genomes of leafy and leafless Platanthera orchids illuminate the evolution of mycoheterotrophy.</title>
        <authorList>
            <person name="Li M.H."/>
            <person name="Liu K.W."/>
            <person name="Li Z."/>
            <person name="Lu H.C."/>
            <person name="Ye Q.L."/>
            <person name="Zhang D."/>
            <person name="Wang J.Y."/>
            <person name="Li Y.F."/>
            <person name="Zhong Z.M."/>
            <person name="Liu X."/>
            <person name="Yu X."/>
            <person name="Liu D.K."/>
            <person name="Tu X.D."/>
            <person name="Liu B."/>
            <person name="Hao Y."/>
            <person name="Liao X.Y."/>
            <person name="Jiang Y.T."/>
            <person name="Sun W.H."/>
            <person name="Chen J."/>
            <person name="Chen Y.Q."/>
            <person name="Ai Y."/>
            <person name="Zhai J.W."/>
            <person name="Wu S.S."/>
            <person name="Zhou Z."/>
            <person name="Hsiao Y.Y."/>
            <person name="Wu W.L."/>
            <person name="Chen Y.Y."/>
            <person name="Lin Y.F."/>
            <person name="Hsu J.L."/>
            <person name="Li C.Y."/>
            <person name="Wang Z.W."/>
            <person name="Zhao X."/>
            <person name="Zhong W.Y."/>
            <person name="Ma X.K."/>
            <person name="Ma L."/>
            <person name="Huang J."/>
            <person name="Chen G.Z."/>
            <person name="Huang M.Z."/>
            <person name="Huang L."/>
            <person name="Peng D.H."/>
            <person name="Luo Y.B."/>
            <person name="Zou S.Q."/>
            <person name="Chen S.P."/>
            <person name="Lan S."/>
            <person name="Tsai W.C."/>
            <person name="Van de Peer Y."/>
            <person name="Liu Z.J."/>
        </authorList>
    </citation>
    <scope>NUCLEOTIDE SEQUENCE [LARGE SCALE GENOMIC DNA]</scope>
    <source>
        <strain evidence="6">Lor287</strain>
    </source>
</reference>
<dbReference type="EMBL" id="JBBWWQ010000009">
    <property type="protein sequence ID" value="KAK8938693.1"/>
    <property type="molecule type" value="Genomic_DNA"/>
</dbReference>
<dbReference type="EC" id="2.3.2.27" evidence="3"/>
<dbReference type="Gene3D" id="1.25.10.10">
    <property type="entry name" value="Leucine-rich Repeat Variant"/>
    <property type="match status" value="2"/>
</dbReference>
<evidence type="ECO:0000256" key="4">
    <source>
        <dbReference type="ARBA" id="ARBA00022679"/>
    </source>
</evidence>
<dbReference type="SUPFAM" id="SSF57850">
    <property type="entry name" value="RING/U-box"/>
    <property type="match status" value="1"/>
</dbReference>
<evidence type="ECO:0000256" key="2">
    <source>
        <dbReference type="ARBA" id="ARBA00004906"/>
    </source>
</evidence>
<comment type="pathway">
    <text evidence="2">Protein modification; protein ubiquitination.</text>
</comment>
<dbReference type="GO" id="GO:0061630">
    <property type="term" value="F:ubiquitin protein ligase activity"/>
    <property type="evidence" value="ECO:0007669"/>
    <property type="project" value="UniProtKB-EC"/>
</dbReference>
<sequence>MEFLTNARDDVLKRAVDGFSKLLAAADTIKHEEESFNRFLDLMIHVRENLLQRQSQEETVDRTEFTRPYDSLLQELETEANKAREIIDGYRSKSPWLLPFSPSLMQSLNRSFKAISRLFQFLSLANTNVPLRINSKADSMINGMGSIGRNLEVSTTAILSKIDVLIAGNTGIQQYPMRAKYSASSSSSSVVYPYPIHIEDEETFEFPQGESEGETMPPNDAGGIKQAALPLPPSSTTDDITLVPPSTVFLCHLTGGILQDPVSVICDHSFERTAIHDYFHAGNNSCPLCGKELSLNGKLELISNSALLGSIVEWRQRNDLIAADRNAKIEFIDVAAKVTANDLESANEALDRLQALMEERPSCISVATGSSCNLVREIADLLKTPSAKTPALFACLLLIAGFSAENKERIGKRGVIKRLLEESMREMNAVAVLLELSKSRIVAQKIAGIRCAIPILISLLDNPSSAVQEMARAILENFSVDNDSTVQMAKLGYFTLFLERFNSREISEETRTSMAEELALMQLMESDAKNFENDRFISLLTDMLSCDSSSSRMSSLKCIQQLIAFDGPRSCSLRNESFIPALLSLITSNSAAQSSKQEALDIVISLIALTSPPEFETNPGFGTLFSLNCIQDMLEKIRGSAIDDQLALLHLLLVMAQKSDAARRWIVSDRNSFSCLFSIINLDKIGSVKLGALKLIHCVAAVHPIDASLPPSFVRSIITILNQICSDEELSAAAGIISHLPPGDGSINEILQSPAALKSIQGFISRASKSHGLLENALGALLRALNQSSSQFQKQIGKMVVQADLVQFLSAGSPLAKQRMAMILAHLSSCTVDPSLLSSSSSRGRRFTNMKWKERETCSVHGSGCSIQRAICLARDGAVKPLVEMVRMTESGAPEAAFMALDTLFDTGCDLDAAASAIVESGGATPILDALEKGAKPAKERALDLFSRIRENPGVQERELGRFQGLLLNIVRKEEGLLKQKAGKLLKYLA</sequence>
<comment type="caution">
    <text evidence="6">The sequence shown here is derived from an EMBL/GenBank/DDBJ whole genome shotgun (WGS) entry which is preliminary data.</text>
</comment>
<name>A0AAP0BGL0_9ASPA</name>